<organism evidence="1">
    <name type="scientific">Anopheles sinensis</name>
    <name type="common">Mosquito</name>
    <dbReference type="NCBI Taxonomy" id="74873"/>
    <lineage>
        <taxon>Eukaryota</taxon>
        <taxon>Metazoa</taxon>
        <taxon>Ecdysozoa</taxon>
        <taxon>Arthropoda</taxon>
        <taxon>Hexapoda</taxon>
        <taxon>Insecta</taxon>
        <taxon>Pterygota</taxon>
        <taxon>Neoptera</taxon>
        <taxon>Endopterygota</taxon>
        <taxon>Diptera</taxon>
        <taxon>Nematocera</taxon>
        <taxon>Culicoidea</taxon>
        <taxon>Culicidae</taxon>
        <taxon>Anophelinae</taxon>
        <taxon>Anopheles</taxon>
    </lineage>
</organism>
<reference evidence="1 3" key="1">
    <citation type="journal article" date="2014" name="BMC Genomics">
        <title>Genome sequence of Anopheles sinensis provides insight into genetics basis of mosquito competence for malaria parasites.</title>
        <authorList>
            <person name="Zhou D."/>
            <person name="Zhang D."/>
            <person name="Ding G."/>
            <person name="Shi L."/>
            <person name="Hou Q."/>
            <person name="Ye Y."/>
            <person name="Xu Y."/>
            <person name="Zhou H."/>
            <person name="Xiong C."/>
            <person name="Li S."/>
            <person name="Yu J."/>
            <person name="Hong S."/>
            <person name="Yu X."/>
            <person name="Zou P."/>
            <person name="Chen C."/>
            <person name="Chang X."/>
            <person name="Wang W."/>
            <person name="Lv Y."/>
            <person name="Sun Y."/>
            <person name="Ma L."/>
            <person name="Shen B."/>
            <person name="Zhu C."/>
        </authorList>
    </citation>
    <scope>NUCLEOTIDE SEQUENCE [LARGE SCALE GENOMIC DNA]</scope>
</reference>
<dbReference type="EMBL" id="ATLV01011959">
    <property type="status" value="NOT_ANNOTATED_CDS"/>
    <property type="molecule type" value="Genomic_DNA"/>
</dbReference>
<protein>
    <submittedName>
        <fullName evidence="1 2">Putative transmembrane protein</fullName>
    </submittedName>
</protein>
<dbReference type="EnsemblMetazoa" id="ASIC003262-RA">
    <property type="protein sequence ID" value="ASIC003262-PA"/>
    <property type="gene ID" value="ASIC003262"/>
</dbReference>
<accession>A0A084VDY5</accession>
<gene>
    <name evidence="1" type="ORF">ZHAS_00003262</name>
</gene>
<evidence type="ECO:0000313" key="1">
    <source>
        <dbReference type="EMBL" id="KFB36179.1"/>
    </source>
</evidence>
<dbReference type="Proteomes" id="UP000030765">
    <property type="component" value="Unassembled WGS sequence"/>
</dbReference>
<evidence type="ECO:0000313" key="2">
    <source>
        <dbReference type="EnsemblMetazoa" id="ASIC003262-PA"/>
    </source>
</evidence>
<dbReference type="VEuPathDB" id="VectorBase:ASIC003262"/>
<evidence type="ECO:0000313" key="3">
    <source>
        <dbReference type="Proteomes" id="UP000030765"/>
    </source>
</evidence>
<dbReference type="AlphaFoldDB" id="A0A084VDY5"/>
<dbReference type="EMBL" id="KE524742">
    <property type="protein sequence ID" value="KFB36179.1"/>
    <property type="molecule type" value="Genomic_DNA"/>
</dbReference>
<keyword evidence="1" id="KW-0812">Transmembrane</keyword>
<name>A0A084VDY5_ANOSI</name>
<proteinExistence type="predicted"/>
<sequence>METNVPKHLQTFLLLKRFVPKPFDFFALTYFFLNKGVSRSQRTALALNVFAGQLHSLQFKRQFPFTISVLALIGSRWRSVLCGLNFSSTFVHIHQANDSVARP</sequence>
<reference evidence="2" key="2">
    <citation type="submission" date="2020-05" db="UniProtKB">
        <authorList>
            <consortium name="EnsemblMetazoa"/>
        </authorList>
    </citation>
    <scope>IDENTIFICATION</scope>
</reference>
<keyword evidence="1" id="KW-0472">Membrane</keyword>
<keyword evidence="3" id="KW-1185">Reference proteome</keyword>